<feature type="region of interest" description="Disordered" evidence="1">
    <location>
        <begin position="100"/>
        <end position="137"/>
    </location>
</feature>
<evidence type="ECO:0000313" key="2">
    <source>
        <dbReference type="EMBL" id="QGA70897.1"/>
    </source>
</evidence>
<reference evidence="2" key="1">
    <citation type="journal article" date="2019" name="Viruses">
        <title>Meta-Transcriptomic Comparison of the RNA Viromes of the Mosquito Vectors Culex pipiens and Culex torrentium in Northern Europe.</title>
        <authorList>
            <person name="Pettersson J.H.O."/>
            <person name="Shi M."/>
            <person name="Eden J.-S."/>
            <person name="Holmes E.C."/>
            <person name="Hesson J.C."/>
        </authorList>
    </citation>
    <scope>NUCLEOTIDE SEQUENCE</scope>
    <source>
        <strain evidence="2">OTU4</strain>
    </source>
</reference>
<feature type="region of interest" description="Disordered" evidence="1">
    <location>
        <begin position="214"/>
        <end position="328"/>
    </location>
</feature>
<name>A0A5Q0TW55_9RHAB</name>
<protein>
    <recommendedName>
        <fullName evidence="3">Phosphoprotein</fullName>
    </recommendedName>
</protein>
<sequence length="395" mass="43308">MSGSGEESDRDTKSREDLRAESFYSVGSDLPKESLSCLSSLLEYNQEGLEKAFSEIDLEDPLTGEGVGDSIQMAVPWGKVSKEKQAEYLKLLRSYDVPSSKIQEEDTGVEEEDRSDGTPSLPPTSPSSEGSDRPLSPFLFSDEEYSEYVDISVPEVLQDVALRTPLMSLLRDVVRVMVNSKDEPLFTLQKYDIRQGTVRLARVGNLYTYCSEGTPIPVLEQKGPPTTQKHMPCSTSRSDPTSHSVQGTPSIGLTADPTPSGSKTKDDTVSGQATEESQTLEEIRPPSGPPLSPQKGVTVHRAMSPSSSSHYSQTSSRESSSDEEEEIEVMQETYTFICPIYGSSEMSVKVFPGHEVEPLIKGGMVPPEIFRAILRDRGLLRALEAVLDIGQTHMT</sequence>
<feature type="compositionally biased region" description="Low complexity" evidence="1">
    <location>
        <begin position="304"/>
        <end position="318"/>
    </location>
</feature>
<evidence type="ECO:0000256" key="1">
    <source>
        <dbReference type="SAM" id="MobiDB-lite"/>
    </source>
</evidence>
<feature type="compositionally biased region" description="Basic and acidic residues" evidence="1">
    <location>
        <begin position="10"/>
        <end position="20"/>
    </location>
</feature>
<feature type="region of interest" description="Disordered" evidence="1">
    <location>
        <begin position="1"/>
        <end position="20"/>
    </location>
</feature>
<feature type="compositionally biased region" description="Acidic residues" evidence="1">
    <location>
        <begin position="105"/>
        <end position="114"/>
    </location>
</feature>
<dbReference type="EMBL" id="MK440621">
    <property type="protein sequence ID" value="QGA70897.1"/>
    <property type="molecule type" value="Viral_cRNA"/>
</dbReference>
<proteinExistence type="predicted"/>
<organism evidence="2">
    <name type="scientific">Merida virus</name>
    <dbReference type="NCBI Taxonomy" id="1803034"/>
    <lineage>
        <taxon>Viruses</taxon>
        <taxon>Riboviria</taxon>
        <taxon>Orthornavirae</taxon>
        <taxon>Negarnaviricota</taxon>
        <taxon>Haploviricotina</taxon>
        <taxon>Monjiviricetes</taxon>
        <taxon>Mononegavirales</taxon>
        <taxon>Rhabdoviridae</taxon>
        <taxon>Alpharhabdovirinae</taxon>
        <taxon>Merhavirus</taxon>
        <taxon>Merhavirus merida</taxon>
    </lineage>
</organism>
<accession>A0A5Q0TW55</accession>
<evidence type="ECO:0008006" key="3">
    <source>
        <dbReference type="Google" id="ProtNLM"/>
    </source>
</evidence>
<feature type="compositionally biased region" description="Polar residues" evidence="1">
    <location>
        <begin position="224"/>
        <end position="262"/>
    </location>
</feature>